<keyword evidence="3" id="KW-1185">Reference proteome</keyword>
<evidence type="ECO:0000313" key="2">
    <source>
        <dbReference type="EMBL" id="TQD94354.1"/>
    </source>
</evidence>
<gene>
    <name evidence="2" type="ORF">C1H46_020040</name>
</gene>
<comment type="caution">
    <text evidence="2">The sequence shown here is derived from an EMBL/GenBank/DDBJ whole genome shotgun (WGS) entry which is preliminary data.</text>
</comment>
<dbReference type="Proteomes" id="UP000315295">
    <property type="component" value="Unassembled WGS sequence"/>
</dbReference>
<reference evidence="2 3" key="1">
    <citation type="journal article" date="2019" name="G3 (Bethesda)">
        <title>Sequencing of a Wild Apple (Malus baccata) Genome Unravels the Differences Between Cultivated and Wild Apple Species Regarding Disease Resistance and Cold Tolerance.</title>
        <authorList>
            <person name="Chen X."/>
        </authorList>
    </citation>
    <scope>NUCLEOTIDE SEQUENCE [LARGE SCALE GENOMIC DNA]</scope>
    <source>
        <strain evidence="3">cv. Shandingzi</strain>
        <tissue evidence="2">Leaves</tissue>
    </source>
</reference>
<protein>
    <submittedName>
        <fullName evidence="2">Uncharacterized protein</fullName>
    </submittedName>
</protein>
<organism evidence="2 3">
    <name type="scientific">Malus baccata</name>
    <name type="common">Siberian crab apple</name>
    <name type="synonym">Pyrus baccata</name>
    <dbReference type="NCBI Taxonomy" id="106549"/>
    <lineage>
        <taxon>Eukaryota</taxon>
        <taxon>Viridiplantae</taxon>
        <taxon>Streptophyta</taxon>
        <taxon>Embryophyta</taxon>
        <taxon>Tracheophyta</taxon>
        <taxon>Spermatophyta</taxon>
        <taxon>Magnoliopsida</taxon>
        <taxon>eudicotyledons</taxon>
        <taxon>Gunneridae</taxon>
        <taxon>Pentapetalae</taxon>
        <taxon>rosids</taxon>
        <taxon>fabids</taxon>
        <taxon>Rosales</taxon>
        <taxon>Rosaceae</taxon>
        <taxon>Amygdaloideae</taxon>
        <taxon>Maleae</taxon>
        <taxon>Malus</taxon>
    </lineage>
</organism>
<accession>A0A540M6I1</accession>
<dbReference type="AlphaFoldDB" id="A0A540M6I1"/>
<proteinExistence type="predicted"/>
<dbReference type="EMBL" id="VIEB01000346">
    <property type="protein sequence ID" value="TQD94354.1"/>
    <property type="molecule type" value="Genomic_DNA"/>
</dbReference>
<evidence type="ECO:0000256" key="1">
    <source>
        <dbReference type="SAM" id="MobiDB-lite"/>
    </source>
</evidence>
<evidence type="ECO:0000313" key="3">
    <source>
        <dbReference type="Proteomes" id="UP000315295"/>
    </source>
</evidence>
<name>A0A540M6I1_MALBA</name>
<feature type="compositionally biased region" description="Basic and acidic residues" evidence="1">
    <location>
        <begin position="113"/>
        <end position="128"/>
    </location>
</feature>
<sequence length="128" mass="14397">MAAKLGSFNYNFQEKRKRLLFVQKGCSYSELGGFSSSGVEQSLCLCHRSLSLVLIPFSFFFGTLFKSSIPSVPGSNYSIFVHIGRRRNFVSLCTHPMRIMNSSSASSPMLKTTEGEEFKFSKENVKKE</sequence>
<feature type="region of interest" description="Disordered" evidence="1">
    <location>
        <begin position="102"/>
        <end position="128"/>
    </location>
</feature>